<feature type="disulfide bond" evidence="1">
    <location>
        <begin position="140"/>
        <end position="155"/>
    </location>
</feature>
<evidence type="ECO:0000256" key="2">
    <source>
        <dbReference type="SAM" id="MobiDB-lite"/>
    </source>
</evidence>
<accession>A0A9Q1DBW1</accession>
<dbReference type="AlphaFoldDB" id="A0A9Q1DBW1"/>
<reference evidence="6" key="1">
    <citation type="journal article" date="2023" name="Science">
        <title>Genome structures resolve the early diversification of teleost fishes.</title>
        <authorList>
            <person name="Parey E."/>
            <person name="Louis A."/>
            <person name="Montfort J."/>
            <person name="Bouchez O."/>
            <person name="Roques C."/>
            <person name="Iampietro C."/>
            <person name="Lluch J."/>
            <person name="Castinel A."/>
            <person name="Donnadieu C."/>
            <person name="Desvignes T."/>
            <person name="Floi Bucao C."/>
            <person name="Jouanno E."/>
            <person name="Wen M."/>
            <person name="Mejri S."/>
            <person name="Dirks R."/>
            <person name="Jansen H."/>
            <person name="Henkel C."/>
            <person name="Chen W.J."/>
            <person name="Zahm M."/>
            <person name="Cabau C."/>
            <person name="Klopp C."/>
            <person name="Thompson A.W."/>
            <person name="Robinson-Rechavi M."/>
            <person name="Braasch I."/>
            <person name="Lecointre G."/>
            <person name="Bobe J."/>
            <person name="Postlethwait J.H."/>
            <person name="Berthelot C."/>
            <person name="Roest Crollius H."/>
            <person name="Guiguen Y."/>
        </authorList>
    </citation>
    <scope>NUCLEOTIDE SEQUENCE</scope>
    <source>
        <strain evidence="6">Concon-B</strain>
    </source>
</reference>
<keyword evidence="3" id="KW-0812">Transmembrane</keyword>
<dbReference type="InterPro" id="IPR052135">
    <property type="entry name" value="TNFRSF5"/>
</dbReference>
<feature type="compositionally biased region" description="Polar residues" evidence="2">
    <location>
        <begin position="276"/>
        <end position="288"/>
    </location>
</feature>
<feature type="region of interest" description="Disordered" evidence="2">
    <location>
        <begin position="259"/>
        <end position="316"/>
    </location>
</feature>
<keyword evidence="7" id="KW-1185">Reference proteome</keyword>
<keyword evidence="3" id="KW-0472">Membrane</keyword>
<evidence type="ECO:0000256" key="3">
    <source>
        <dbReference type="SAM" id="Phobius"/>
    </source>
</evidence>
<evidence type="ECO:0000313" key="7">
    <source>
        <dbReference type="Proteomes" id="UP001152803"/>
    </source>
</evidence>
<keyword evidence="3" id="KW-1133">Transmembrane helix</keyword>
<comment type="caution">
    <text evidence="1">Lacks conserved residue(s) required for the propagation of feature annotation.</text>
</comment>
<dbReference type="PANTHER" id="PTHR46875:SF3">
    <property type="entry name" value="CD40 MOLECULE, TNF RECEPTOR SUPERFAMILY MEMBER 5"/>
    <property type="match status" value="1"/>
</dbReference>
<dbReference type="PANTHER" id="PTHR46875">
    <property type="entry name" value="TUMOR NECROSIS FACTOR RECEPTOR SUPERFAMILY MEMBER 5"/>
    <property type="match status" value="1"/>
</dbReference>
<feature type="repeat" description="TNFR-Cys" evidence="1">
    <location>
        <begin position="139"/>
        <end position="180"/>
    </location>
</feature>
<dbReference type="OrthoDB" id="9932129at2759"/>
<dbReference type="PROSITE" id="PS50050">
    <property type="entry name" value="TNFR_NGFR_2"/>
    <property type="match status" value="1"/>
</dbReference>
<feature type="compositionally biased region" description="Basic and acidic residues" evidence="2">
    <location>
        <begin position="307"/>
        <end position="316"/>
    </location>
</feature>
<protein>
    <recommendedName>
        <fullName evidence="5">TNFR-Cys domain-containing protein</fullName>
    </recommendedName>
</protein>
<gene>
    <name evidence="6" type="ORF">COCON_G00146900</name>
</gene>
<dbReference type="SUPFAM" id="SSF57586">
    <property type="entry name" value="TNF receptor-like"/>
    <property type="match status" value="2"/>
</dbReference>
<dbReference type="Pfam" id="PF00020">
    <property type="entry name" value="TNFR_c6"/>
    <property type="match status" value="1"/>
</dbReference>
<dbReference type="EMBL" id="JAFJMO010000010">
    <property type="protein sequence ID" value="KAJ8265591.1"/>
    <property type="molecule type" value="Genomic_DNA"/>
</dbReference>
<feature type="domain" description="TNFR-Cys" evidence="5">
    <location>
        <begin position="139"/>
        <end position="180"/>
    </location>
</feature>
<feature type="signal peptide" evidence="4">
    <location>
        <begin position="1"/>
        <end position="20"/>
    </location>
</feature>
<feature type="transmembrane region" description="Helical" evidence="3">
    <location>
        <begin position="189"/>
        <end position="210"/>
    </location>
</feature>
<dbReference type="Gene3D" id="2.10.50.10">
    <property type="entry name" value="Tumor Necrosis Factor Receptor, subunit A, domain 2"/>
    <property type="match status" value="2"/>
</dbReference>
<keyword evidence="1" id="KW-1015">Disulfide bond</keyword>
<evidence type="ECO:0000313" key="6">
    <source>
        <dbReference type="EMBL" id="KAJ8265591.1"/>
    </source>
</evidence>
<dbReference type="SMART" id="SM00208">
    <property type="entry name" value="TNFR"/>
    <property type="match status" value="3"/>
</dbReference>
<dbReference type="GO" id="GO:0035631">
    <property type="term" value="C:CD40 receptor complex"/>
    <property type="evidence" value="ECO:0007669"/>
    <property type="project" value="TreeGrafter"/>
</dbReference>
<dbReference type="GO" id="GO:0002768">
    <property type="term" value="P:immune response-regulating cell surface receptor signaling pathway"/>
    <property type="evidence" value="ECO:0007669"/>
    <property type="project" value="TreeGrafter"/>
</dbReference>
<dbReference type="Proteomes" id="UP001152803">
    <property type="component" value="Unassembled WGS sequence"/>
</dbReference>
<evidence type="ECO:0000256" key="1">
    <source>
        <dbReference type="PROSITE-ProRule" id="PRU00206"/>
    </source>
</evidence>
<name>A0A9Q1DBW1_CONCO</name>
<dbReference type="GO" id="GO:0009897">
    <property type="term" value="C:external side of plasma membrane"/>
    <property type="evidence" value="ECO:0007669"/>
    <property type="project" value="TreeGrafter"/>
</dbReference>
<feature type="chain" id="PRO_5040217967" description="TNFR-Cys domain-containing protein" evidence="4">
    <location>
        <begin position="21"/>
        <end position="316"/>
    </location>
</feature>
<sequence length="316" mass="34904">MKSFVFSFYMACFVVVSVMACDLAIEYEKDGVCCKMCGPGTRVNSQPSCEDPVCTPCGKYEYQPSYTKENKCKQQPYCDPNMNFQVVDLNPKKEASCNCKAEHHCSSLECLTCVPNTVCSPGEGVYQKATRFNDTVCRACGEGTFSNESSTVEDCRKWTTCAEKTHKIKKSGTPTSDVVCEEVSDNSSIAVGLSIGFVLAIVTGLLTCFIKKEPEMLKRCFKKGKNPGNMDDKIVGPLIAPEVGNHYVLERAWPGNGVEQQQESLSLQVPEETDESFPQNAKTFNNKPLRQEEGKMELTSQPESDGTAEHIESTFN</sequence>
<evidence type="ECO:0000259" key="5">
    <source>
        <dbReference type="PROSITE" id="PS50050"/>
    </source>
</evidence>
<comment type="caution">
    <text evidence="6">The sequence shown here is derived from an EMBL/GenBank/DDBJ whole genome shotgun (WGS) entry which is preliminary data.</text>
</comment>
<keyword evidence="4" id="KW-0732">Signal</keyword>
<evidence type="ECO:0000256" key="4">
    <source>
        <dbReference type="SAM" id="SignalP"/>
    </source>
</evidence>
<dbReference type="PROSITE" id="PS51257">
    <property type="entry name" value="PROKAR_LIPOPROTEIN"/>
    <property type="match status" value="1"/>
</dbReference>
<proteinExistence type="predicted"/>
<dbReference type="InterPro" id="IPR001368">
    <property type="entry name" value="TNFR/NGFR_Cys_rich_reg"/>
</dbReference>
<organism evidence="6 7">
    <name type="scientific">Conger conger</name>
    <name type="common">Conger eel</name>
    <name type="synonym">Muraena conger</name>
    <dbReference type="NCBI Taxonomy" id="82655"/>
    <lineage>
        <taxon>Eukaryota</taxon>
        <taxon>Metazoa</taxon>
        <taxon>Chordata</taxon>
        <taxon>Craniata</taxon>
        <taxon>Vertebrata</taxon>
        <taxon>Euteleostomi</taxon>
        <taxon>Actinopterygii</taxon>
        <taxon>Neopterygii</taxon>
        <taxon>Teleostei</taxon>
        <taxon>Anguilliformes</taxon>
        <taxon>Congridae</taxon>
        <taxon>Conger</taxon>
    </lineage>
</organism>